<dbReference type="InterPro" id="IPR032675">
    <property type="entry name" value="LRR_dom_sf"/>
</dbReference>
<keyword evidence="3" id="KW-0433">Leucine-rich repeat</keyword>
<reference evidence="15" key="2">
    <citation type="submission" date="2012-11" db="EMBL/GenBank/DDBJ databases">
        <authorList>
            <person name="Kuo A."/>
            <person name="Curtis B.A."/>
            <person name="Tanifuji G."/>
            <person name="Burki F."/>
            <person name="Gruber A."/>
            <person name="Irimia M."/>
            <person name="Maruyama S."/>
            <person name="Arias M.C."/>
            <person name="Ball S.G."/>
            <person name="Gile G.H."/>
            <person name="Hirakawa Y."/>
            <person name="Hopkins J.F."/>
            <person name="Rensing S.A."/>
            <person name="Schmutz J."/>
            <person name="Symeonidi A."/>
            <person name="Elias M."/>
            <person name="Eveleigh R.J."/>
            <person name="Herman E.K."/>
            <person name="Klute M.J."/>
            <person name="Nakayama T."/>
            <person name="Obornik M."/>
            <person name="Reyes-Prieto A."/>
            <person name="Armbrust E.V."/>
            <person name="Aves S.J."/>
            <person name="Beiko R.G."/>
            <person name="Coutinho P."/>
            <person name="Dacks J.B."/>
            <person name="Durnford D.G."/>
            <person name="Fast N.M."/>
            <person name="Green B.R."/>
            <person name="Grisdale C."/>
            <person name="Hempe F."/>
            <person name="Henrissat B."/>
            <person name="Hoppner M.P."/>
            <person name="Ishida K.-I."/>
            <person name="Kim E."/>
            <person name="Koreny L."/>
            <person name="Kroth P.G."/>
            <person name="Liu Y."/>
            <person name="Malik S.-B."/>
            <person name="Maier U.G."/>
            <person name="McRose D."/>
            <person name="Mock T."/>
            <person name="Neilson J.A."/>
            <person name="Onodera N.T."/>
            <person name="Poole A.M."/>
            <person name="Pritham E.J."/>
            <person name="Richards T.A."/>
            <person name="Rocap G."/>
            <person name="Roy S.W."/>
            <person name="Sarai C."/>
            <person name="Schaack S."/>
            <person name="Shirato S."/>
            <person name="Slamovits C.H."/>
            <person name="Spencer D.F."/>
            <person name="Suzuki S."/>
            <person name="Worden A.Z."/>
            <person name="Zauner S."/>
            <person name="Barry K."/>
            <person name="Bell C."/>
            <person name="Bharti A.K."/>
            <person name="Crow J.A."/>
            <person name="Grimwood J."/>
            <person name="Kramer R."/>
            <person name="Lindquist E."/>
            <person name="Lucas S."/>
            <person name="Salamov A."/>
            <person name="McFadden G.I."/>
            <person name="Lane C.E."/>
            <person name="Keeling P.J."/>
            <person name="Gray M.W."/>
            <person name="Grigoriev I.V."/>
            <person name="Archibald J.M."/>
        </authorList>
    </citation>
    <scope>NUCLEOTIDE SEQUENCE</scope>
    <source>
        <strain evidence="15">CCMP2712</strain>
    </source>
</reference>
<dbReference type="AlphaFoldDB" id="L1K2K8"/>
<keyword evidence="9" id="KW-0966">Cell projection</keyword>
<keyword evidence="5" id="KW-0282">Flagellum</keyword>
<dbReference type="PANTHER" id="PTHR45973:SF12">
    <property type="entry name" value="DYNEIN REGULATORY COMPLEX SUBUNIT 3"/>
    <property type="match status" value="1"/>
</dbReference>
<protein>
    <recommendedName>
        <fullName evidence="11">Dynein regulatory complex subunit 3</fullName>
    </recommendedName>
</protein>
<dbReference type="SMART" id="SM00365">
    <property type="entry name" value="LRR_SD22"/>
    <property type="match status" value="3"/>
</dbReference>
<dbReference type="HOGENOM" id="CLU_026827_0_0_1"/>
<dbReference type="GeneID" id="17311754"/>
<dbReference type="KEGG" id="gtt:GUITHDRAFT_160498"/>
<keyword evidence="8" id="KW-0206">Cytoskeleton</keyword>
<name>L1K2K8_GUITC</name>
<evidence type="ECO:0000256" key="10">
    <source>
        <dbReference type="ARBA" id="ARBA00038378"/>
    </source>
</evidence>
<evidence type="ECO:0000256" key="5">
    <source>
        <dbReference type="ARBA" id="ARBA00022846"/>
    </source>
</evidence>
<dbReference type="OrthoDB" id="1517790at2759"/>
<dbReference type="EMBL" id="JH992966">
    <property type="protein sequence ID" value="EKX54695.1"/>
    <property type="molecule type" value="Genomic_DNA"/>
</dbReference>
<dbReference type="RefSeq" id="XP_005841675.1">
    <property type="nucleotide sequence ID" value="XM_005841618.1"/>
</dbReference>
<evidence type="ECO:0000256" key="8">
    <source>
        <dbReference type="ARBA" id="ARBA00023212"/>
    </source>
</evidence>
<dbReference type="PROSITE" id="PS51450">
    <property type="entry name" value="LRR"/>
    <property type="match status" value="2"/>
</dbReference>
<dbReference type="eggNOG" id="KOG0531">
    <property type="taxonomic scope" value="Eukaryota"/>
</dbReference>
<evidence type="ECO:0000256" key="9">
    <source>
        <dbReference type="ARBA" id="ARBA00023273"/>
    </source>
</evidence>
<dbReference type="GO" id="GO:0005929">
    <property type="term" value="C:cilium"/>
    <property type="evidence" value="ECO:0007669"/>
    <property type="project" value="TreeGrafter"/>
</dbReference>
<evidence type="ECO:0000313" key="15">
    <source>
        <dbReference type="Proteomes" id="UP000011087"/>
    </source>
</evidence>
<dbReference type="InterPro" id="IPR001611">
    <property type="entry name" value="Leu-rich_rpt"/>
</dbReference>
<comment type="similarity">
    <text evidence="10">Belongs to the DRC3 family.</text>
</comment>
<dbReference type="Proteomes" id="UP000011087">
    <property type="component" value="Unassembled WGS sequence"/>
</dbReference>
<keyword evidence="2" id="KW-0963">Cytoplasm</keyword>
<evidence type="ECO:0000256" key="12">
    <source>
        <dbReference type="SAM" id="Coils"/>
    </source>
</evidence>
<sequence>MAQALELAEPNVIDEELIRNCITTVEEISISEDKKREFKQETALEDIQALTFSFQNILKIDNLHGLLSLVKLQLDNNIIEKIENISHLTNLEWLDLSFNNIGTIEGLESLIKLTDLRIERLKNLQTLTNLNCLSIGNNQITDVVNAIHYLRPFPNLRILNMQGNPCSKDPEYHMRIIAHLKDIVYVDYRLVDPDQVQSAREHFQDELFEVYEEEKRKAEEMQKVEELHQRQQQLKDANLEGINTLLDEMLKDDTEQEKLKNLTFWPEVIDELQHEFRLLSEEFIENTIKENVKKENERSVFENALNRNREEKDEASISLVHKFNLKKKHLIRQLEEDNIREEEAVAYLKELQESNLELNDDLLEIELRQMEDDDQILSDFERRYGDLVNKFVESAQNEFFSKARELENNFYQNSLRMIQEELEHFAAGQLDELTPEAAMVLGDKELILASMNTSHDIHLGKIDGLEDKIVTNERKNFHSMMEKDRKDSVKRDRSRITEIGAIISRNKHEIEELLREMEP</sequence>
<dbReference type="Gene3D" id="3.80.10.10">
    <property type="entry name" value="Ribonuclease Inhibitor"/>
    <property type="match status" value="1"/>
</dbReference>
<keyword evidence="6 12" id="KW-0175">Coiled coil</keyword>
<reference evidence="14" key="3">
    <citation type="submission" date="2016-03" db="UniProtKB">
        <authorList>
            <consortium name="EnsemblProtists"/>
        </authorList>
    </citation>
    <scope>IDENTIFICATION</scope>
</reference>
<gene>
    <name evidence="13" type="ORF">GUITHDRAFT_160498</name>
</gene>
<dbReference type="STRING" id="905079.L1K2K8"/>
<dbReference type="InterPro" id="IPR050576">
    <property type="entry name" value="Cilia_flagella_integrity"/>
</dbReference>
<keyword evidence="4" id="KW-0677">Repeat</keyword>
<evidence type="ECO:0000256" key="3">
    <source>
        <dbReference type="ARBA" id="ARBA00022614"/>
    </source>
</evidence>
<comment type="subcellular location">
    <subcellularLocation>
        <location evidence="1">Cytoplasm</location>
        <location evidence="1">Cytoskeleton</location>
        <location evidence="1">Flagellum axoneme</location>
    </subcellularLocation>
</comment>
<evidence type="ECO:0000256" key="6">
    <source>
        <dbReference type="ARBA" id="ARBA00023054"/>
    </source>
</evidence>
<proteinExistence type="inferred from homology"/>
<evidence type="ECO:0000256" key="2">
    <source>
        <dbReference type="ARBA" id="ARBA00022490"/>
    </source>
</evidence>
<evidence type="ECO:0000256" key="11">
    <source>
        <dbReference type="ARBA" id="ARBA00040950"/>
    </source>
</evidence>
<evidence type="ECO:0000256" key="1">
    <source>
        <dbReference type="ARBA" id="ARBA00004611"/>
    </source>
</evidence>
<dbReference type="PaxDb" id="55529-EKX54695"/>
<evidence type="ECO:0000256" key="4">
    <source>
        <dbReference type="ARBA" id="ARBA00022737"/>
    </source>
</evidence>
<feature type="coiled-coil region" evidence="12">
    <location>
        <begin position="294"/>
        <end position="368"/>
    </location>
</feature>
<keyword evidence="15" id="KW-1185">Reference proteome</keyword>
<evidence type="ECO:0000313" key="14">
    <source>
        <dbReference type="EnsemblProtists" id="EKX54695"/>
    </source>
</evidence>
<organism evidence="13">
    <name type="scientific">Guillardia theta (strain CCMP2712)</name>
    <name type="common">Cryptophyte</name>
    <dbReference type="NCBI Taxonomy" id="905079"/>
    <lineage>
        <taxon>Eukaryota</taxon>
        <taxon>Cryptophyceae</taxon>
        <taxon>Pyrenomonadales</taxon>
        <taxon>Geminigeraceae</taxon>
        <taxon>Guillardia</taxon>
    </lineage>
</organism>
<dbReference type="OMA" id="SFMEMMT"/>
<evidence type="ECO:0000256" key="7">
    <source>
        <dbReference type="ARBA" id="ARBA00023069"/>
    </source>
</evidence>
<dbReference type="EnsemblProtists" id="EKX54695">
    <property type="protein sequence ID" value="EKX54695"/>
    <property type="gene ID" value="GUITHDRAFT_160498"/>
</dbReference>
<keyword evidence="7" id="KW-0969">Cilium</keyword>
<reference evidence="13 15" key="1">
    <citation type="journal article" date="2012" name="Nature">
        <title>Algal genomes reveal evolutionary mosaicism and the fate of nucleomorphs.</title>
        <authorList>
            <consortium name="DOE Joint Genome Institute"/>
            <person name="Curtis B.A."/>
            <person name="Tanifuji G."/>
            <person name="Burki F."/>
            <person name="Gruber A."/>
            <person name="Irimia M."/>
            <person name="Maruyama S."/>
            <person name="Arias M.C."/>
            <person name="Ball S.G."/>
            <person name="Gile G.H."/>
            <person name="Hirakawa Y."/>
            <person name="Hopkins J.F."/>
            <person name="Kuo A."/>
            <person name="Rensing S.A."/>
            <person name="Schmutz J."/>
            <person name="Symeonidi A."/>
            <person name="Elias M."/>
            <person name="Eveleigh R.J."/>
            <person name="Herman E.K."/>
            <person name="Klute M.J."/>
            <person name="Nakayama T."/>
            <person name="Obornik M."/>
            <person name="Reyes-Prieto A."/>
            <person name="Armbrust E.V."/>
            <person name="Aves S.J."/>
            <person name="Beiko R.G."/>
            <person name="Coutinho P."/>
            <person name="Dacks J.B."/>
            <person name="Durnford D.G."/>
            <person name="Fast N.M."/>
            <person name="Green B.R."/>
            <person name="Grisdale C.J."/>
            <person name="Hempel F."/>
            <person name="Henrissat B."/>
            <person name="Hoppner M.P."/>
            <person name="Ishida K."/>
            <person name="Kim E."/>
            <person name="Koreny L."/>
            <person name="Kroth P.G."/>
            <person name="Liu Y."/>
            <person name="Malik S.B."/>
            <person name="Maier U.G."/>
            <person name="McRose D."/>
            <person name="Mock T."/>
            <person name="Neilson J.A."/>
            <person name="Onodera N.T."/>
            <person name="Poole A.M."/>
            <person name="Pritham E.J."/>
            <person name="Richards T.A."/>
            <person name="Rocap G."/>
            <person name="Roy S.W."/>
            <person name="Sarai C."/>
            <person name="Schaack S."/>
            <person name="Shirato S."/>
            <person name="Slamovits C.H."/>
            <person name="Spencer D.F."/>
            <person name="Suzuki S."/>
            <person name="Worden A.Z."/>
            <person name="Zauner S."/>
            <person name="Barry K."/>
            <person name="Bell C."/>
            <person name="Bharti A.K."/>
            <person name="Crow J.A."/>
            <person name="Grimwood J."/>
            <person name="Kramer R."/>
            <person name="Lindquist E."/>
            <person name="Lucas S."/>
            <person name="Salamov A."/>
            <person name="McFadden G.I."/>
            <person name="Lane C.E."/>
            <person name="Keeling P.J."/>
            <person name="Gray M.W."/>
            <person name="Grigoriev I.V."/>
            <person name="Archibald J.M."/>
        </authorList>
    </citation>
    <scope>NUCLEOTIDE SEQUENCE</scope>
    <source>
        <strain evidence="13 15">CCMP2712</strain>
    </source>
</reference>
<dbReference type="PANTHER" id="PTHR45973">
    <property type="entry name" value="PROTEIN PHOSPHATASE 1 REGULATORY SUBUNIT SDS22-RELATED"/>
    <property type="match status" value="1"/>
</dbReference>
<dbReference type="SUPFAM" id="SSF52075">
    <property type="entry name" value="Outer arm dynein light chain 1"/>
    <property type="match status" value="1"/>
</dbReference>
<evidence type="ECO:0000313" key="13">
    <source>
        <dbReference type="EMBL" id="EKX54695.1"/>
    </source>
</evidence>
<accession>L1K2K8</accession>